<accession>A0ABP0I9F6</accession>
<comment type="caution">
    <text evidence="1">The sequence shown here is derived from an EMBL/GenBank/DDBJ whole genome shotgun (WGS) entry which is preliminary data.</text>
</comment>
<reference evidence="1 2" key="1">
    <citation type="submission" date="2024-02" db="EMBL/GenBank/DDBJ databases">
        <authorList>
            <person name="Chen Y."/>
            <person name="Shah S."/>
            <person name="Dougan E. K."/>
            <person name="Thang M."/>
            <person name="Chan C."/>
        </authorList>
    </citation>
    <scope>NUCLEOTIDE SEQUENCE [LARGE SCALE GENOMIC DNA]</scope>
</reference>
<feature type="non-terminal residue" evidence="1">
    <location>
        <position position="172"/>
    </location>
</feature>
<keyword evidence="2" id="KW-1185">Reference proteome</keyword>
<evidence type="ECO:0008006" key="3">
    <source>
        <dbReference type="Google" id="ProtNLM"/>
    </source>
</evidence>
<feature type="non-terminal residue" evidence="1">
    <location>
        <position position="1"/>
    </location>
</feature>
<name>A0ABP0I9F6_9DINO</name>
<dbReference type="Proteomes" id="UP001642464">
    <property type="component" value="Unassembled WGS sequence"/>
</dbReference>
<organism evidence="1 2">
    <name type="scientific">Durusdinium trenchii</name>
    <dbReference type="NCBI Taxonomy" id="1381693"/>
    <lineage>
        <taxon>Eukaryota</taxon>
        <taxon>Sar</taxon>
        <taxon>Alveolata</taxon>
        <taxon>Dinophyceae</taxon>
        <taxon>Suessiales</taxon>
        <taxon>Symbiodiniaceae</taxon>
        <taxon>Durusdinium</taxon>
    </lineage>
</organism>
<proteinExistence type="predicted"/>
<protein>
    <recommendedName>
        <fullName evidence="3">Mannosyltransferase</fullName>
    </recommendedName>
</protein>
<dbReference type="EMBL" id="CAXAMM010003286">
    <property type="protein sequence ID" value="CAK8999223.1"/>
    <property type="molecule type" value="Genomic_DNA"/>
</dbReference>
<evidence type="ECO:0000313" key="2">
    <source>
        <dbReference type="Proteomes" id="UP001642464"/>
    </source>
</evidence>
<gene>
    <name evidence="1" type="ORF">SCF082_LOCUS5969</name>
</gene>
<evidence type="ECO:0000313" key="1">
    <source>
        <dbReference type="EMBL" id="CAK8999223.1"/>
    </source>
</evidence>
<sequence length="172" mass="19508">VESHLRKLFPHAVRFVWTSAVARGGSSLGQQPAAINTPHLDYFQNEPATRAFFQKHKLMVAEPSMILGELDGDDLELETLLGVWKPIRRSAPVTNHPLALMDASTFRPEHERRSEGSINFIVMTLHLLSSGILHHPDQRWFYYPDQTTSEALLFTQYTRGRHFANPHGARVG</sequence>